<sequence>MFKGFKIIRDNKTLFNKLNQSRFYVDCSLFEGFGMTSVEATFLLKPVIASDIYVHKKVLGDYPIYFKRDNLDDLIDTMRIVIGYN</sequence>
<gene>
    <name evidence="2" type="ORF">LCGC14_1359580</name>
</gene>
<protein>
    <recommendedName>
        <fullName evidence="1">Glycosyl transferase family 1 domain-containing protein</fullName>
    </recommendedName>
</protein>
<reference evidence="2" key="1">
    <citation type="journal article" date="2015" name="Nature">
        <title>Complex archaea that bridge the gap between prokaryotes and eukaryotes.</title>
        <authorList>
            <person name="Spang A."/>
            <person name="Saw J.H."/>
            <person name="Jorgensen S.L."/>
            <person name="Zaremba-Niedzwiedzka K."/>
            <person name="Martijn J."/>
            <person name="Lind A.E."/>
            <person name="van Eijk R."/>
            <person name="Schleper C."/>
            <person name="Guy L."/>
            <person name="Ettema T.J."/>
        </authorList>
    </citation>
    <scope>NUCLEOTIDE SEQUENCE</scope>
</reference>
<comment type="caution">
    <text evidence="2">The sequence shown here is derived from an EMBL/GenBank/DDBJ whole genome shotgun (WGS) entry which is preliminary data.</text>
</comment>
<name>A0A0F9KUJ9_9ZZZZ</name>
<dbReference type="Gene3D" id="3.40.50.2000">
    <property type="entry name" value="Glycogen Phosphorylase B"/>
    <property type="match status" value="1"/>
</dbReference>
<evidence type="ECO:0000313" key="2">
    <source>
        <dbReference type="EMBL" id="KKM78481.1"/>
    </source>
</evidence>
<proteinExistence type="predicted"/>
<dbReference type="EMBL" id="LAZR01008485">
    <property type="protein sequence ID" value="KKM78481.1"/>
    <property type="molecule type" value="Genomic_DNA"/>
</dbReference>
<evidence type="ECO:0000259" key="1">
    <source>
        <dbReference type="Pfam" id="PF00534"/>
    </source>
</evidence>
<dbReference type="GO" id="GO:0016757">
    <property type="term" value="F:glycosyltransferase activity"/>
    <property type="evidence" value="ECO:0007669"/>
    <property type="project" value="InterPro"/>
</dbReference>
<feature type="domain" description="Glycosyl transferase family 1" evidence="1">
    <location>
        <begin position="17"/>
        <end position="79"/>
    </location>
</feature>
<dbReference type="AlphaFoldDB" id="A0A0F9KUJ9"/>
<dbReference type="InterPro" id="IPR001296">
    <property type="entry name" value="Glyco_trans_1"/>
</dbReference>
<dbReference type="SUPFAM" id="SSF53756">
    <property type="entry name" value="UDP-Glycosyltransferase/glycogen phosphorylase"/>
    <property type="match status" value="1"/>
</dbReference>
<accession>A0A0F9KUJ9</accession>
<dbReference type="Pfam" id="PF00534">
    <property type="entry name" value="Glycos_transf_1"/>
    <property type="match status" value="1"/>
</dbReference>
<organism evidence="2">
    <name type="scientific">marine sediment metagenome</name>
    <dbReference type="NCBI Taxonomy" id="412755"/>
    <lineage>
        <taxon>unclassified sequences</taxon>
        <taxon>metagenomes</taxon>
        <taxon>ecological metagenomes</taxon>
    </lineage>
</organism>